<dbReference type="HOGENOM" id="CLU_3026191_0_0_4"/>
<dbReference type="Proteomes" id="UP000027604">
    <property type="component" value="Chromosome I"/>
</dbReference>
<proteinExistence type="predicted"/>
<evidence type="ECO:0000313" key="2">
    <source>
        <dbReference type="Proteomes" id="UP000027604"/>
    </source>
</evidence>
<sequence length="55" mass="6033">MDELAALKSDAQWTINHVHSRLDVGKQPWDDADGGVASLYKSACRMLRGVFVCVA</sequence>
<protein>
    <submittedName>
        <fullName evidence="1">Uncharacterized protein</fullName>
    </submittedName>
</protein>
<dbReference type="AlphaFoldDB" id="W0V3X0"/>
<dbReference type="KEGG" id="jag:GJA_2894"/>
<dbReference type="EMBL" id="HG322949">
    <property type="protein sequence ID" value="CDG83524.1"/>
    <property type="molecule type" value="Genomic_DNA"/>
</dbReference>
<name>W0V3X0_9BURK</name>
<gene>
    <name evidence="1" type="ORF">GJA_2894</name>
</gene>
<accession>W0V3X0</accession>
<organism evidence="1 2">
    <name type="scientific">Janthinobacterium agaricidamnosum NBRC 102515 = DSM 9628</name>
    <dbReference type="NCBI Taxonomy" id="1349767"/>
    <lineage>
        <taxon>Bacteria</taxon>
        <taxon>Pseudomonadati</taxon>
        <taxon>Pseudomonadota</taxon>
        <taxon>Betaproteobacteria</taxon>
        <taxon>Burkholderiales</taxon>
        <taxon>Oxalobacteraceae</taxon>
        <taxon>Janthinobacterium</taxon>
    </lineage>
</organism>
<reference evidence="1 2" key="1">
    <citation type="journal article" date="2015" name="Genome Announc.">
        <title>Genome Sequence of Mushroom Soft-Rot Pathogen Janthinobacterium agaricidamnosum.</title>
        <authorList>
            <person name="Graupner K."/>
            <person name="Lackner G."/>
            <person name="Hertweck C."/>
        </authorList>
    </citation>
    <scope>NUCLEOTIDE SEQUENCE [LARGE SCALE GENOMIC DNA]</scope>
    <source>
        <strain evidence="2">NBRC 102515 / DSM 9628</strain>
    </source>
</reference>
<evidence type="ECO:0000313" key="1">
    <source>
        <dbReference type="EMBL" id="CDG83524.1"/>
    </source>
</evidence>
<keyword evidence="2" id="KW-1185">Reference proteome</keyword>